<comment type="caution">
    <text evidence="1">The sequence shown here is derived from an EMBL/GenBank/DDBJ whole genome shotgun (WGS) entry which is preliminary data.</text>
</comment>
<reference evidence="1" key="1">
    <citation type="submission" date="2022-10" db="EMBL/GenBank/DDBJ databases">
        <title>Culturing micro-colonial fungi from biological soil crusts in the Mojave desert and describing Neophaeococcomyces mojavensis, and introducing the new genera and species Taxawa tesnikishii.</title>
        <authorList>
            <person name="Kurbessoian T."/>
            <person name="Stajich J.E."/>
        </authorList>
    </citation>
    <scope>NUCLEOTIDE SEQUENCE</scope>
    <source>
        <strain evidence="1">JES_115</strain>
    </source>
</reference>
<evidence type="ECO:0000313" key="1">
    <source>
        <dbReference type="EMBL" id="KAJ9642287.1"/>
    </source>
</evidence>
<evidence type="ECO:0000313" key="2">
    <source>
        <dbReference type="Proteomes" id="UP001172680"/>
    </source>
</evidence>
<proteinExistence type="predicted"/>
<protein>
    <submittedName>
        <fullName evidence="1">Glucosyltransferase</fullName>
        <ecNumber evidence="1">2.4.1.256</ecNumber>
    </submittedName>
</protein>
<gene>
    <name evidence="1" type="primary">ALG10</name>
    <name evidence="1" type="ORF">H2199_004667</name>
</gene>
<organism evidence="1 2">
    <name type="scientific">Coniosporium tulheliwenetii</name>
    <dbReference type="NCBI Taxonomy" id="3383036"/>
    <lineage>
        <taxon>Eukaryota</taxon>
        <taxon>Fungi</taxon>
        <taxon>Dikarya</taxon>
        <taxon>Ascomycota</taxon>
        <taxon>Pezizomycotina</taxon>
        <taxon>Dothideomycetes</taxon>
        <taxon>Dothideomycetes incertae sedis</taxon>
        <taxon>Coniosporium</taxon>
    </lineage>
</organism>
<dbReference type="EC" id="2.4.1.256" evidence="1"/>
<accession>A0ACC2Z519</accession>
<keyword evidence="2" id="KW-1185">Reference proteome</keyword>
<sequence>MLYLWPYITFFSFPLLLPHIVAPFVALTQPREADSKSRPLLSLTPAVFLPRTWIFLTLAALAMATVHFNTIVHPFTLADNRHYVFYVFRILLRNPSVKYLAAPIYVLCGWACIRALGASPDLTSLGADAQIGGKPRSPPREAGTKTPGCDVSFVLVWLATCTLSLVTAPLVEPRYFILPWLMWRLHVPIAGRDSDSTPPTVPSPASEKQVKQDSPKPRGEQIESSVIARMLRFVQANTVWLELAWFLVINVVTGYVFLYKGFEWPQEPGQVQRFMW</sequence>
<name>A0ACC2Z519_9PEZI</name>
<keyword evidence="1" id="KW-0808">Transferase</keyword>
<keyword evidence="1" id="KW-0328">Glycosyltransferase</keyword>
<dbReference type="EMBL" id="JAPDRP010000013">
    <property type="protein sequence ID" value="KAJ9642287.1"/>
    <property type="molecule type" value="Genomic_DNA"/>
</dbReference>
<dbReference type="Proteomes" id="UP001172680">
    <property type="component" value="Unassembled WGS sequence"/>
</dbReference>